<dbReference type="STRING" id="1121326.CLMAG_06350"/>
<sequence>MAKTYLEHTEVRSKILNGRIILSVNLQIIYNETLGNNKFLMHKIDAGINYEKGFFRIYIKDNDKVDNFILENAYIKLKELFIDNFSSKNLNNEDKIKILLRGN</sequence>
<gene>
    <name evidence="1" type="ORF">CLMAG_06350</name>
</gene>
<dbReference type="PATRIC" id="fig|1121326.3.peg.591"/>
<dbReference type="AlphaFoldDB" id="A0A161Y5Q3"/>
<comment type="caution">
    <text evidence="1">The sequence shown here is derived from an EMBL/GenBank/DDBJ whole genome shotgun (WGS) entry which is preliminary data.</text>
</comment>
<reference evidence="1 2" key="1">
    <citation type="submission" date="2016-04" db="EMBL/GenBank/DDBJ databases">
        <title>Genome sequence of Clostridium magnum DSM 2767.</title>
        <authorList>
            <person name="Poehlein A."/>
            <person name="Uhlig R."/>
            <person name="Fischer R."/>
            <person name="Bahl H."/>
            <person name="Daniel R."/>
        </authorList>
    </citation>
    <scope>NUCLEOTIDE SEQUENCE [LARGE SCALE GENOMIC DNA]</scope>
    <source>
        <strain evidence="1 2">DSM 2767</strain>
    </source>
</reference>
<evidence type="ECO:0000313" key="2">
    <source>
        <dbReference type="Proteomes" id="UP000076603"/>
    </source>
</evidence>
<dbReference type="EMBL" id="LWAE01000001">
    <property type="protein sequence ID" value="KZL93589.1"/>
    <property type="molecule type" value="Genomic_DNA"/>
</dbReference>
<evidence type="ECO:0000313" key="1">
    <source>
        <dbReference type="EMBL" id="KZL93589.1"/>
    </source>
</evidence>
<proteinExistence type="predicted"/>
<accession>A0A161Y5Q3</accession>
<keyword evidence="2" id="KW-1185">Reference proteome</keyword>
<name>A0A161Y5Q3_9CLOT</name>
<protein>
    <submittedName>
        <fullName evidence="1">Uncharacterized protein</fullName>
    </submittedName>
</protein>
<organism evidence="1 2">
    <name type="scientific">Clostridium magnum DSM 2767</name>
    <dbReference type="NCBI Taxonomy" id="1121326"/>
    <lineage>
        <taxon>Bacteria</taxon>
        <taxon>Bacillati</taxon>
        <taxon>Bacillota</taxon>
        <taxon>Clostridia</taxon>
        <taxon>Eubacteriales</taxon>
        <taxon>Clostridiaceae</taxon>
        <taxon>Clostridium</taxon>
    </lineage>
</organism>
<dbReference type="Proteomes" id="UP000076603">
    <property type="component" value="Unassembled WGS sequence"/>
</dbReference>